<evidence type="ECO:0000256" key="5">
    <source>
        <dbReference type="RuleBase" id="RU003345"/>
    </source>
</evidence>
<evidence type="ECO:0000256" key="2">
    <source>
        <dbReference type="ARBA" id="ARBA00023002"/>
    </source>
</evidence>
<dbReference type="AlphaFoldDB" id="A0AA37R8G0"/>
<evidence type="ECO:0000313" key="7">
    <source>
        <dbReference type="EMBL" id="GLO34980.1"/>
    </source>
</evidence>
<reference evidence="7" key="1">
    <citation type="submission" date="2023-01" db="EMBL/GenBank/DDBJ databases">
        <title>Whole-genome sequence of Pseudomonas putida NBRC 14671.</title>
        <authorList>
            <person name="Morohoshi T."/>
            <person name="Someya N."/>
        </authorList>
    </citation>
    <scope>NUCLEOTIDE SEQUENCE</scope>
    <source>
        <strain evidence="7">NBRC 14671</strain>
    </source>
</reference>
<dbReference type="GO" id="GO:0006598">
    <property type="term" value="P:polyamine catabolic process"/>
    <property type="evidence" value="ECO:0007669"/>
    <property type="project" value="TreeGrafter"/>
</dbReference>
<evidence type="ECO:0000256" key="1">
    <source>
        <dbReference type="ARBA" id="ARBA00009986"/>
    </source>
</evidence>
<dbReference type="InterPro" id="IPR016160">
    <property type="entry name" value="Ald_DH_CS_CYS"/>
</dbReference>
<keyword evidence="3" id="KW-0520">NAD</keyword>
<comment type="caution">
    <text evidence="7">The sequence shown here is derived from an EMBL/GenBank/DDBJ whole genome shotgun (WGS) entry which is preliminary data.</text>
</comment>
<dbReference type="InterPro" id="IPR015590">
    <property type="entry name" value="Aldehyde_DH_dom"/>
</dbReference>
<dbReference type="PANTHER" id="PTHR43720">
    <property type="entry name" value="2-AMINOMUCONIC SEMIALDEHYDE DEHYDROGENASE"/>
    <property type="match status" value="1"/>
</dbReference>
<dbReference type="InterPro" id="IPR016163">
    <property type="entry name" value="Ald_DH_C"/>
</dbReference>
<dbReference type="InterPro" id="IPR029510">
    <property type="entry name" value="Ald_DH_CS_GLU"/>
</dbReference>
<dbReference type="Gene3D" id="3.40.309.10">
    <property type="entry name" value="Aldehyde Dehydrogenase, Chain A, domain 2"/>
    <property type="match status" value="2"/>
</dbReference>
<dbReference type="InterPro" id="IPR016162">
    <property type="entry name" value="Ald_DH_N"/>
</dbReference>
<accession>A0AA37R8G0</accession>
<dbReference type="Gene3D" id="3.40.605.10">
    <property type="entry name" value="Aldehyde Dehydrogenase, Chain A, domain 1"/>
    <property type="match status" value="1"/>
</dbReference>
<dbReference type="PROSITE" id="PS00070">
    <property type="entry name" value="ALDEHYDE_DEHYDR_CYS"/>
    <property type="match status" value="1"/>
</dbReference>
<protein>
    <recommendedName>
        <fullName evidence="6">Aldehyde dehydrogenase domain-containing protein</fullName>
    </recommendedName>
</protein>
<evidence type="ECO:0000313" key="8">
    <source>
        <dbReference type="Proteomes" id="UP001161257"/>
    </source>
</evidence>
<evidence type="ECO:0000256" key="3">
    <source>
        <dbReference type="ARBA" id="ARBA00023027"/>
    </source>
</evidence>
<feature type="active site" evidence="4">
    <location>
        <position position="65"/>
    </location>
</feature>
<gene>
    <name evidence="7" type="ORF">PPUN14671_18130</name>
</gene>
<dbReference type="PANTHER" id="PTHR43720:SF2">
    <property type="entry name" value="2-AMINOMUCONIC SEMIALDEHYDE DEHYDROGENASE"/>
    <property type="match status" value="1"/>
</dbReference>
<keyword evidence="2 5" id="KW-0560">Oxidoreductase</keyword>
<evidence type="ECO:0000259" key="6">
    <source>
        <dbReference type="Pfam" id="PF00171"/>
    </source>
</evidence>
<dbReference type="GO" id="GO:0004029">
    <property type="term" value="F:aldehyde dehydrogenase (NAD+) activity"/>
    <property type="evidence" value="ECO:0007669"/>
    <property type="project" value="TreeGrafter"/>
</dbReference>
<sequence length="178" mass="19225">MTLVTKSSYVDGAFVPLVGNIDILENRNPSNPGEVVERFERASSEHTGRQIARLAAEGMKKAQLEIGGKNPLIVLDDADLEQAVEVALNGSFYSTGQRCTASSRVIVTEGIHDAFIARQAEHFKRNSSAGMVMVNLPTAGVDYHVPFGGNGASSLGSREQGTHARQFFTRVKTTYQLA</sequence>
<dbReference type="SUPFAM" id="SSF53720">
    <property type="entry name" value="ALDH-like"/>
    <property type="match status" value="1"/>
</dbReference>
<name>A0AA37R8G0_PSEPU</name>
<dbReference type="PROSITE" id="PS00687">
    <property type="entry name" value="ALDEHYDE_DEHYDR_GLU"/>
    <property type="match status" value="1"/>
</dbReference>
<dbReference type="EMBL" id="BSKJ01000003">
    <property type="protein sequence ID" value="GLO34980.1"/>
    <property type="molecule type" value="Genomic_DNA"/>
</dbReference>
<feature type="domain" description="Aldehyde dehydrogenase" evidence="6">
    <location>
        <begin position="44"/>
        <end position="124"/>
    </location>
</feature>
<organism evidence="7 8">
    <name type="scientific">Pseudomonas putida</name>
    <name type="common">Arthrobacter siderocapsulatus</name>
    <dbReference type="NCBI Taxonomy" id="303"/>
    <lineage>
        <taxon>Bacteria</taxon>
        <taxon>Pseudomonadati</taxon>
        <taxon>Pseudomonadota</taxon>
        <taxon>Gammaproteobacteria</taxon>
        <taxon>Pseudomonadales</taxon>
        <taxon>Pseudomonadaceae</taxon>
        <taxon>Pseudomonas</taxon>
    </lineage>
</organism>
<evidence type="ECO:0000256" key="4">
    <source>
        <dbReference type="PROSITE-ProRule" id="PRU10007"/>
    </source>
</evidence>
<dbReference type="Proteomes" id="UP001161257">
    <property type="component" value="Unassembled WGS sequence"/>
</dbReference>
<dbReference type="InterPro" id="IPR016161">
    <property type="entry name" value="Ald_DH/histidinol_DH"/>
</dbReference>
<dbReference type="Pfam" id="PF00171">
    <property type="entry name" value="Aldedh"/>
    <property type="match status" value="1"/>
</dbReference>
<proteinExistence type="inferred from homology"/>
<comment type="similarity">
    <text evidence="1 5">Belongs to the aldehyde dehydrogenase family.</text>
</comment>